<organism evidence="1 2">
    <name type="scientific">Thermogemmatispora tikiterensis</name>
    <dbReference type="NCBI Taxonomy" id="1825093"/>
    <lineage>
        <taxon>Bacteria</taxon>
        <taxon>Bacillati</taxon>
        <taxon>Chloroflexota</taxon>
        <taxon>Ktedonobacteria</taxon>
        <taxon>Thermogemmatisporales</taxon>
        <taxon>Thermogemmatisporaceae</taxon>
        <taxon>Thermogemmatispora</taxon>
    </lineage>
</organism>
<protein>
    <recommendedName>
        <fullName evidence="3">MalT-like TPR region domain-containing protein</fullName>
    </recommendedName>
</protein>
<comment type="caution">
    <text evidence="1">The sequence shown here is derived from an EMBL/GenBank/DDBJ whole genome shotgun (WGS) entry which is preliminary data.</text>
</comment>
<proteinExistence type="predicted"/>
<accession>A0A328VH00</accession>
<keyword evidence="2" id="KW-1185">Reference proteome</keyword>
<evidence type="ECO:0008006" key="3">
    <source>
        <dbReference type="Google" id="ProtNLM"/>
    </source>
</evidence>
<evidence type="ECO:0000313" key="2">
    <source>
        <dbReference type="Proteomes" id="UP000248706"/>
    </source>
</evidence>
<dbReference type="Proteomes" id="UP000248706">
    <property type="component" value="Unassembled WGS sequence"/>
</dbReference>
<sequence>MKLNRAAVHHEGAKLLLTQAQRQGERKRLSEAYRELLQARSALGSDVGLWQMYLDVTEAKLFLAQGDVEQSAWLGVKAWGAAQEMGSVKVEPELRALYASLSRKAVTNASVQRLGLELGIC</sequence>
<gene>
    <name evidence="1" type="ORF">A4R35_16890</name>
</gene>
<evidence type="ECO:0000313" key="1">
    <source>
        <dbReference type="EMBL" id="RAQ97218.1"/>
    </source>
</evidence>
<dbReference type="EMBL" id="MCIF01000002">
    <property type="protein sequence ID" value="RAQ97218.1"/>
    <property type="molecule type" value="Genomic_DNA"/>
</dbReference>
<dbReference type="RefSeq" id="WP_112431421.1">
    <property type="nucleotide sequence ID" value="NZ_MCIF01000002.1"/>
</dbReference>
<dbReference type="AlphaFoldDB" id="A0A328VH00"/>
<name>A0A328VH00_9CHLR</name>
<reference evidence="1 2" key="1">
    <citation type="submission" date="2016-08" db="EMBL/GenBank/DDBJ databases">
        <title>Analysis of Carbohydrate Active Enzymes in Thermogemmatispora T81 Reveals Carbohydrate Degradation Ability.</title>
        <authorList>
            <person name="Tomazini A."/>
            <person name="Lal S."/>
            <person name="Stott M."/>
            <person name="Henrissat B."/>
            <person name="Polikarpov I."/>
            <person name="Sparling R."/>
            <person name="Levin D.B."/>
        </authorList>
    </citation>
    <scope>NUCLEOTIDE SEQUENCE [LARGE SCALE GENOMIC DNA]</scope>
    <source>
        <strain evidence="1 2">T81</strain>
    </source>
</reference>